<sequence length="26" mass="3098">SLRRMLQLVLALLRPTLHLLQRLQKS</sequence>
<dbReference type="EMBL" id="UINC01043335">
    <property type="protein sequence ID" value="SVB47222.1"/>
    <property type="molecule type" value="Genomic_DNA"/>
</dbReference>
<organism evidence="2">
    <name type="scientific">marine metagenome</name>
    <dbReference type="NCBI Taxonomy" id="408172"/>
    <lineage>
        <taxon>unclassified sequences</taxon>
        <taxon>metagenomes</taxon>
        <taxon>ecological metagenomes</taxon>
    </lineage>
</organism>
<reference evidence="2" key="1">
    <citation type="submission" date="2018-05" db="EMBL/GenBank/DDBJ databases">
        <authorList>
            <person name="Lanie J.A."/>
            <person name="Ng W.-L."/>
            <person name="Kazmierczak K.M."/>
            <person name="Andrzejewski T.M."/>
            <person name="Davidsen T.M."/>
            <person name="Wayne K.J."/>
            <person name="Tettelin H."/>
            <person name="Glass J.I."/>
            <person name="Rusch D."/>
            <person name="Podicherti R."/>
            <person name="Tsui H.-C.T."/>
            <person name="Winkler M.E."/>
        </authorList>
    </citation>
    <scope>NUCLEOTIDE SEQUENCE</scope>
</reference>
<dbReference type="EMBL" id="UINC01025068">
    <property type="protein sequence ID" value="SVA99964.1"/>
    <property type="molecule type" value="Genomic_DNA"/>
</dbReference>
<protein>
    <submittedName>
        <fullName evidence="2">Uncharacterized protein</fullName>
    </submittedName>
</protein>
<name>A0A382EA59_9ZZZZ</name>
<evidence type="ECO:0000313" key="1">
    <source>
        <dbReference type="EMBL" id="SVA99964.1"/>
    </source>
</evidence>
<proteinExistence type="predicted"/>
<evidence type="ECO:0000313" key="2">
    <source>
        <dbReference type="EMBL" id="SVB47222.1"/>
    </source>
</evidence>
<feature type="non-terminal residue" evidence="2">
    <location>
        <position position="26"/>
    </location>
</feature>
<accession>A0A382EA59</accession>
<gene>
    <name evidence="1" type="ORF">METZ01_LOCUS152818</name>
    <name evidence="2" type="ORF">METZ01_LOCUS200076</name>
</gene>
<dbReference type="AlphaFoldDB" id="A0A382EA59"/>
<feature type="non-terminal residue" evidence="2">
    <location>
        <position position="1"/>
    </location>
</feature>